<dbReference type="Proteomes" id="UP000192247">
    <property type="component" value="Unassembled WGS sequence"/>
</dbReference>
<evidence type="ECO:0000313" key="4">
    <source>
        <dbReference type="Proteomes" id="UP000192247"/>
    </source>
</evidence>
<feature type="non-terminal residue" evidence="3">
    <location>
        <position position="110"/>
    </location>
</feature>
<dbReference type="Pfam" id="PF15982">
    <property type="entry name" value="TMEM135_C_rich"/>
    <property type="match status" value="1"/>
</dbReference>
<evidence type="ECO:0000259" key="2">
    <source>
        <dbReference type="Pfam" id="PF15982"/>
    </source>
</evidence>
<gene>
    <name evidence="3" type="ORF">BIW11_14196</name>
</gene>
<name>A0A1V9WYZ6_9ACAR</name>
<keyword evidence="4" id="KW-1185">Reference proteome</keyword>
<dbReference type="OrthoDB" id="291792at2759"/>
<proteinExistence type="predicted"/>
<evidence type="ECO:0000256" key="1">
    <source>
        <dbReference type="SAM" id="Phobius"/>
    </source>
</evidence>
<keyword evidence="1 3" id="KW-0812">Transmembrane</keyword>
<accession>A0A1V9WYZ6</accession>
<dbReference type="AlphaFoldDB" id="A0A1V9WYZ6"/>
<dbReference type="EMBL" id="MNPL01032722">
    <property type="protein sequence ID" value="OQR66381.1"/>
    <property type="molecule type" value="Genomic_DNA"/>
</dbReference>
<keyword evidence="1" id="KW-0472">Membrane</keyword>
<sequence length="110" mass="12616">MGALSKLMVSLPYNCYEVAHPWSETCTYAWTYVFLACAREAGKIYSLLSLFSQLGLSRNVSLKAFWKTFTSSARSTIFLSYNVFYFLLFICLFRHGSDRLYLPQSTFLSG</sequence>
<comment type="caution">
    <text evidence="3">The sequence shown here is derived from an EMBL/GenBank/DDBJ whole genome shotgun (WGS) entry which is preliminary data.</text>
</comment>
<evidence type="ECO:0000313" key="3">
    <source>
        <dbReference type="EMBL" id="OQR66381.1"/>
    </source>
</evidence>
<dbReference type="InParanoid" id="A0A1V9WYZ6"/>
<protein>
    <submittedName>
        <fullName evidence="3">Transmembrane protein-like</fullName>
    </submittedName>
</protein>
<feature type="domain" description="Transmembrane protein 135 N-terminal" evidence="2">
    <location>
        <begin position="12"/>
        <end position="109"/>
    </location>
</feature>
<keyword evidence="1" id="KW-1133">Transmembrane helix</keyword>
<feature type="transmembrane region" description="Helical" evidence="1">
    <location>
        <begin position="75"/>
        <end position="93"/>
    </location>
</feature>
<dbReference type="InterPro" id="IPR031926">
    <property type="entry name" value="TMEM135_N"/>
</dbReference>
<reference evidence="3 4" key="1">
    <citation type="journal article" date="2017" name="Gigascience">
        <title>Draft genome of the honey bee ectoparasitic mite, Tropilaelaps mercedesae, is shaped by the parasitic life history.</title>
        <authorList>
            <person name="Dong X."/>
            <person name="Armstrong S.D."/>
            <person name="Xia D."/>
            <person name="Makepeace B.L."/>
            <person name="Darby A.C."/>
            <person name="Kadowaki T."/>
        </authorList>
    </citation>
    <scope>NUCLEOTIDE SEQUENCE [LARGE SCALE GENOMIC DNA]</scope>
    <source>
        <strain evidence="3">Wuxi-XJTLU</strain>
    </source>
</reference>
<organism evidence="3 4">
    <name type="scientific">Tropilaelaps mercedesae</name>
    <dbReference type="NCBI Taxonomy" id="418985"/>
    <lineage>
        <taxon>Eukaryota</taxon>
        <taxon>Metazoa</taxon>
        <taxon>Ecdysozoa</taxon>
        <taxon>Arthropoda</taxon>
        <taxon>Chelicerata</taxon>
        <taxon>Arachnida</taxon>
        <taxon>Acari</taxon>
        <taxon>Parasitiformes</taxon>
        <taxon>Mesostigmata</taxon>
        <taxon>Gamasina</taxon>
        <taxon>Dermanyssoidea</taxon>
        <taxon>Laelapidae</taxon>
        <taxon>Tropilaelaps</taxon>
    </lineage>
</organism>